<organism evidence="5 6">
    <name type="scientific">Sulfurimonas sediminis</name>
    <dbReference type="NCBI Taxonomy" id="2590020"/>
    <lineage>
        <taxon>Bacteria</taxon>
        <taxon>Pseudomonadati</taxon>
        <taxon>Campylobacterota</taxon>
        <taxon>Epsilonproteobacteria</taxon>
        <taxon>Campylobacterales</taxon>
        <taxon>Sulfurimonadaceae</taxon>
        <taxon>Sulfurimonas</taxon>
    </lineage>
</organism>
<dbReference type="PANTHER" id="PTHR43300">
    <property type="entry name" value="ACETYLTRANSFERASE"/>
    <property type="match status" value="1"/>
</dbReference>
<keyword evidence="6" id="KW-1185">Reference proteome</keyword>
<sequence>MKKKIILLGGGGHCKSVIDVIEKEGRFEIAGIVEKFTGESKAVLGYEIIGTDDELEKLRESYEYAIVTVGHIYSNSVRVKLFKKLKALNFVLPTIISPLAYVSQHAHIEDGSVILHHAIVNVGAKVGKNCIINSKALIEHDAQIYSHCHIATGAIVNGDVIVKANSFVGSGSVVVQGREVDGFVKAGSVFK</sequence>
<reference evidence="5 6" key="1">
    <citation type="submission" date="2019-06" db="EMBL/GenBank/DDBJ databases">
        <title>Sulfurimonas gotlandica sp. nov., a chemoautotrophic and psychrotolerant epsilonproteobacterium isolated from a pelagic redoxcline, and an emended description of the genus Sulfurimonas.</title>
        <authorList>
            <person name="Wang S."/>
            <person name="Jiang L."/>
            <person name="Shao Z."/>
        </authorList>
    </citation>
    <scope>NUCLEOTIDE SEQUENCE [LARGE SCALE GENOMIC DNA]</scope>
    <source>
        <strain evidence="5 6">S2-6</strain>
    </source>
</reference>
<dbReference type="Gene3D" id="2.160.10.10">
    <property type="entry name" value="Hexapeptide repeat proteins"/>
    <property type="match status" value="1"/>
</dbReference>
<evidence type="ECO:0000256" key="2">
    <source>
        <dbReference type="PIRSR" id="PIRSR620019-1"/>
    </source>
</evidence>
<evidence type="ECO:0000313" key="5">
    <source>
        <dbReference type="EMBL" id="QOP42602.1"/>
    </source>
</evidence>
<evidence type="ECO:0000256" key="1">
    <source>
        <dbReference type="ARBA" id="ARBA00007274"/>
    </source>
</evidence>
<dbReference type="SUPFAM" id="SSF51161">
    <property type="entry name" value="Trimeric LpxA-like enzymes"/>
    <property type="match status" value="1"/>
</dbReference>
<dbReference type="InterPro" id="IPR011004">
    <property type="entry name" value="Trimer_LpxA-like_sf"/>
</dbReference>
<dbReference type="Gene3D" id="3.40.50.20">
    <property type="match status" value="1"/>
</dbReference>
<dbReference type="EMBL" id="CP041235">
    <property type="protein sequence ID" value="QOP42602.1"/>
    <property type="molecule type" value="Genomic_DNA"/>
</dbReference>
<dbReference type="InterPro" id="IPR050179">
    <property type="entry name" value="Trans_hexapeptide_repeat"/>
</dbReference>
<feature type="site" description="Increases basicity of active site His" evidence="2">
    <location>
        <position position="141"/>
    </location>
</feature>
<dbReference type="NCBIfam" id="TIGR03570">
    <property type="entry name" value="NeuD_NnaD"/>
    <property type="match status" value="1"/>
</dbReference>
<dbReference type="Proteomes" id="UP000593719">
    <property type="component" value="Chromosome"/>
</dbReference>
<dbReference type="InterPro" id="IPR041561">
    <property type="entry name" value="PglD_N"/>
</dbReference>
<proteinExistence type="inferred from homology"/>
<gene>
    <name evidence="5" type="ORF">FJR45_00970</name>
</gene>
<evidence type="ECO:0000313" key="6">
    <source>
        <dbReference type="Proteomes" id="UP000593719"/>
    </source>
</evidence>
<feature type="domain" description="PglD N-terminal" evidence="4">
    <location>
        <begin position="4"/>
        <end position="85"/>
    </location>
</feature>
<keyword evidence="5" id="KW-0808">Transferase</keyword>
<evidence type="ECO:0000256" key="3">
    <source>
        <dbReference type="PIRSR" id="PIRSR620019-2"/>
    </source>
</evidence>
<dbReference type="AlphaFoldDB" id="A0A7M1B1R1"/>
<dbReference type="InterPro" id="IPR020019">
    <property type="entry name" value="AcTrfase_PglD-like"/>
</dbReference>
<evidence type="ECO:0000259" key="4">
    <source>
        <dbReference type="Pfam" id="PF17836"/>
    </source>
</evidence>
<dbReference type="KEGG" id="ssei:FJR45_00970"/>
<dbReference type="PANTHER" id="PTHR43300:SF7">
    <property type="entry name" value="UDP-N-ACETYLBACILLOSAMINE N-ACETYLTRANSFERASE"/>
    <property type="match status" value="1"/>
</dbReference>
<dbReference type="CDD" id="cd03360">
    <property type="entry name" value="LbH_AT_putative"/>
    <property type="match status" value="1"/>
</dbReference>
<protein>
    <submittedName>
        <fullName evidence="5">Acetyltransferase</fullName>
    </submittedName>
</protein>
<accession>A0A7M1B1R1</accession>
<name>A0A7M1B1R1_9BACT</name>
<feature type="binding site" evidence="3">
    <location>
        <position position="149"/>
    </location>
    <ligand>
        <name>acetyl-CoA</name>
        <dbReference type="ChEBI" id="CHEBI:57288"/>
    </ligand>
</feature>
<dbReference type="RefSeq" id="WP_193150960.1">
    <property type="nucleotide sequence ID" value="NZ_CP041235.1"/>
</dbReference>
<dbReference type="Pfam" id="PF17836">
    <property type="entry name" value="PglD_N"/>
    <property type="match status" value="1"/>
</dbReference>
<feature type="active site" description="Proton acceptor" evidence="2">
    <location>
        <position position="140"/>
    </location>
</feature>
<feature type="binding site" evidence="3">
    <location>
        <position position="70"/>
    </location>
    <ligand>
        <name>substrate</name>
    </ligand>
</feature>
<comment type="similarity">
    <text evidence="1">Belongs to the transferase hexapeptide repeat family.</text>
</comment>
<dbReference type="GO" id="GO:0016740">
    <property type="term" value="F:transferase activity"/>
    <property type="evidence" value="ECO:0007669"/>
    <property type="project" value="UniProtKB-KW"/>
</dbReference>